<organism evidence="1 2">
    <name type="scientific">Ruminococcus albus 8</name>
    <dbReference type="NCBI Taxonomy" id="246199"/>
    <lineage>
        <taxon>Bacteria</taxon>
        <taxon>Bacillati</taxon>
        <taxon>Bacillota</taxon>
        <taxon>Clostridia</taxon>
        <taxon>Eubacteriales</taxon>
        <taxon>Oscillospiraceae</taxon>
        <taxon>Ruminococcus</taxon>
    </lineage>
</organism>
<protein>
    <submittedName>
        <fullName evidence="1">Uncharacterized protein</fullName>
    </submittedName>
</protein>
<gene>
    <name evidence="1" type="ORF">CUS_4667</name>
</gene>
<dbReference type="RefSeq" id="WP_002853141.1">
    <property type="nucleotide sequence ID" value="NZ_ADKM02000131.1"/>
</dbReference>
<reference evidence="1 2" key="1">
    <citation type="submission" date="2011-02" db="EMBL/GenBank/DDBJ databases">
        <authorList>
            <person name="Nelson K.E."/>
            <person name="Sutton G."/>
            <person name="Torralba M."/>
            <person name="Durkin S."/>
            <person name="Harkins D."/>
            <person name="Montgomery R."/>
            <person name="Ziemer C."/>
            <person name="Klaassens E."/>
            <person name="Ocuiv P."/>
            <person name="Morrison M."/>
        </authorList>
    </citation>
    <scope>NUCLEOTIDE SEQUENCE [LARGE SCALE GENOMIC DNA]</scope>
    <source>
        <strain evidence="1 2">8</strain>
    </source>
</reference>
<name>E9SHG4_RUMAL</name>
<dbReference type="Proteomes" id="UP000004259">
    <property type="component" value="Unassembled WGS sequence"/>
</dbReference>
<accession>E9SHG4</accession>
<sequence length="45" mass="5028">MPNFVMRLYFLLTENGRDTRKEAAELAINLGVPVLGVELTDSDFA</sequence>
<comment type="caution">
    <text evidence="1">The sequence shown here is derived from an EMBL/GenBank/DDBJ whole genome shotgun (WGS) entry which is preliminary data.</text>
</comment>
<dbReference type="EMBL" id="ADKM02000131">
    <property type="protein sequence ID" value="EGC01285.1"/>
    <property type="molecule type" value="Genomic_DNA"/>
</dbReference>
<evidence type="ECO:0000313" key="2">
    <source>
        <dbReference type="Proteomes" id="UP000004259"/>
    </source>
</evidence>
<proteinExistence type="predicted"/>
<dbReference type="AlphaFoldDB" id="E9SHG4"/>
<evidence type="ECO:0000313" key="1">
    <source>
        <dbReference type="EMBL" id="EGC01285.1"/>
    </source>
</evidence>
<keyword evidence="2" id="KW-1185">Reference proteome</keyword>
<dbReference type="STRING" id="246199.CUS_4667"/>